<reference evidence="2" key="2">
    <citation type="submission" date="2021-02" db="EMBL/GenBank/DDBJ databases">
        <title>Aspergillus luchuensis mut. kawachii IFO 4304 genome sequence.</title>
        <authorList>
            <person name="Mori K."/>
            <person name="Kadooka C."/>
            <person name="Goto M."/>
            <person name="Futagami T."/>
        </authorList>
    </citation>
    <scope>NUCLEOTIDE SEQUENCE</scope>
    <source>
        <strain evidence="2">IFO 4308</strain>
    </source>
</reference>
<dbReference type="RefSeq" id="XP_041538296.1">
    <property type="nucleotide sequence ID" value="XM_041684075.1"/>
</dbReference>
<feature type="region of interest" description="Disordered" evidence="1">
    <location>
        <begin position="1"/>
        <end position="45"/>
    </location>
</feature>
<feature type="compositionally biased region" description="Basic and acidic residues" evidence="1">
    <location>
        <begin position="1"/>
        <end position="24"/>
    </location>
</feature>
<organism evidence="2 3">
    <name type="scientific">Aspergillus kawachii</name>
    <name type="common">White koji mold</name>
    <name type="synonym">Aspergillus awamori var. kawachi</name>
    <dbReference type="NCBI Taxonomy" id="1069201"/>
    <lineage>
        <taxon>Eukaryota</taxon>
        <taxon>Fungi</taxon>
        <taxon>Dikarya</taxon>
        <taxon>Ascomycota</taxon>
        <taxon>Pezizomycotina</taxon>
        <taxon>Eurotiomycetes</taxon>
        <taxon>Eurotiomycetidae</taxon>
        <taxon>Eurotiales</taxon>
        <taxon>Aspergillaceae</taxon>
        <taxon>Aspergillus</taxon>
        <taxon>Aspergillus subgen. Circumdati</taxon>
    </lineage>
</organism>
<reference evidence="2" key="1">
    <citation type="submission" date="2021-01" db="EMBL/GenBank/DDBJ databases">
        <authorList>
            <consortium name="Aspergillus luchuensis mut. kawachii IFO 4304 genome sequencing consortium"/>
            <person name="Kazuki M."/>
            <person name="Futagami T."/>
        </authorList>
    </citation>
    <scope>NUCLEOTIDE SEQUENCE</scope>
    <source>
        <strain evidence="2">IFO 4308</strain>
    </source>
</reference>
<dbReference type="EMBL" id="AP024425">
    <property type="protein sequence ID" value="BCR94530.1"/>
    <property type="molecule type" value="Genomic_DNA"/>
</dbReference>
<protein>
    <submittedName>
        <fullName evidence="2">Uncharacterized protein</fullName>
    </submittedName>
</protein>
<gene>
    <name evidence="2" type="ORF">AKAW2_11576A</name>
</gene>
<evidence type="ECO:0000313" key="3">
    <source>
        <dbReference type="Proteomes" id="UP000661280"/>
    </source>
</evidence>
<dbReference type="Proteomes" id="UP000661280">
    <property type="component" value="Chromosome 1"/>
</dbReference>
<name>A0A7R7W1D2_ASPKA</name>
<dbReference type="KEGG" id="aluc:AKAW2_11576A"/>
<dbReference type="AlphaFoldDB" id="A0A7R7W1D2"/>
<evidence type="ECO:0000256" key="1">
    <source>
        <dbReference type="SAM" id="MobiDB-lite"/>
    </source>
</evidence>
<dbReference type="GeneID" id="64955855"/>
<proteinExistence type="predicted"/>
<keyword evidence="3" id="KW-1185">Reference proteome</keyword>
<feature type="region of interest" description="Disordered" evidence="1">
    <location>
        <begin position="102"/>
        <end position="121"/>
    </location>
</feature>
<evidence type="ECO:0000313" key="2">
    <source>
        <dbReference type="EMBL" id="BCR94530.1"/>
    </source>
</evidence>
<accession>A0A7R7W1D2</accession>
<sequence length="121" mass="13434">MSDTCPKVRERQLKSGRTLLRDRTISSQPDDPSRERQTPDAATACRMRSAAAVGDSLKCALDTEYMAYSKNSIRILTAKYRTESSAAEGFPSQAISAKTLLVSQQRNVPNRPKNPRASRVF</sequence>